<dbReference type="InterPro" id="IPR051165">
    <property type="entry name" value="Multifunctional_ANK_Repeat"/>
</dbReference>
<comment type="caution">
    <text evidence="4">The sequence shown here is derived from an EMBL/GenBank/DDBJ whole genome shotgun (WGS) entry which is preliminary data.</text>
</comment>
<dbReference type="PANTHER" id="PTHR24123:SF33">
    <property type="entry name" value="PROTEIN HOS4"/>
    <property type="match status" value="1"/>
</dbReference>
<organism evidence="4 5">
    <name type="scientific">Rhizoclosmatium globosum</name>
    <dbReference type="NCBI Taxonomy" id="329046"/>
    <lineage>
        <taxon>Eukaryota</taxon>
        <taxon>Fungi</taxon>
        <taxon>Fungi incertae sedis</taxon>
        <taxon>Chytridiomycota</taxon>
        <taxon>Chytridiomycota incertae sedis</taxon>
        <taxon>Chytridiomycetes</taxon>
        <taxon>Chytridiales</taxon>
        <taxon>Chytriomycetaceae</taxon>
        <taxon>Rhizoclosmatium</taxon>
    </lineage>
</organism>
<dbReference type="Proteomes" id="UP000193642">
    <property type="component" value="Unassembled WGS sequence"/>
</dbReference>
<dbReference type="Pfam" id="PF00023">
    <property type="entry name" value="Ank"/>
    <property type="match status" value="1"/>
</dbReference>
<gene>
    <name evidence="4" type="ORF">BCR33DRAFT_719103</name>
</gene>
<dbReference type="AlphaFoldDB" id="A0A1Y2C1U2"/>
<dbReference type="PANTHER" id="PTHR24123">
    <property type="entry name" value="ANKYRIN REPEAT-CONTAINING"/>
    <property type="match status" value="1"/>
</dbReference>
<keyword evidence="1" id="KW-0677">Repeat</keyword>
<protein>
    <submittedName>
        <fullName evidence="4">Ankyrin</fullName>
    </submittedName>
</protein>
<dbReference type="OrthoDB" id="2093540at2759"/>
<dbReference type="PROSITE" id="PS50088">
    <property type="entry name" value="ANK_REPEAT"/>
    <property type="match status" value="1"/>
</dbReference>
<evidence type="ECO:0000256" key="1">
    <source>
        <dbReference type="ARBA" id="ARBA00022737"/>
    </source>
</evidence>
<accession>A0A1Y2C1U2</accession>
<evidence type="ECO:0000313" key="5">
    <source>
        <dbReference type="Proteomes" id="UP000193642"/>
    </source>
</evidence>
<keyword evidence="5" id="KW-1185">Reference proteome</keyword>
<feature type="repeat" description="ANK" evidence="3">
    <location>
        <begin position="172"/>
        <end position="204"/>
    </location>
</feature>
<dbReference type="InterPro" id="IPR036770">
    <property type="entry name" value="Ankyrin_rpt-contain_sf"/>
</dbReference>
<evidence type="ECO:0000256" key="3">
    <source>
        <dbReference type="PROSITE-ProRule" id="PRU00023"/>
    </source>
</evidence>
<dbReference type="Gene3D" id="1.25.40.20">
    <property type="entry name" value="Ankyrin repeat-containing domain"/>
    <property type="match status" value="2"/>
</dbReference>
<proteinExistence type="predicted"/>
<dbReference type="Pfam" id="PF12796">
    <property type="entry name" value="Ank_2"/>
    <property type="match status" value="1"/>
</dbReference>
<dbReference type="PROSITE" id="PS50297">
    <property type="entry name" value="ANK_REP_REGION"/>
    <property type="match status" value="1"/>
</dbReference>
<name>A0A1Y2C1U2_9FUNG</name>
<evidence type="ECO:0000313" key="4">
    <source>
        <dbReference type="EMBL" id="ORY41000.1"/>
    </source>
</evidence>
<dbReference type="SMART" id="SM00248">
    <property type="entry name" value="ANK"/>
    <property type="match status" value="5"/>
</dbReference>
<dbReference type="SUPFAM" id="SSF48403">
    <property type="entry name" value="Ankyrin repeat"/>
    <property type="match status" value="1"/>
</dbReference>
<dbReference type="STRING" id="329046.A0A1Y2C1U2"/>
<keyword evidence="2 3" id="KW-0040">ANK repeat</keyword>
<reference evidence="4 5" key="1">
    <citation type="submission" date="2016-07" db="EMBL/GenBank/DDBJ databases">
        <title>Pervasive Adenine N6-methylation of Active Genes in Fungi.</title>
        <authorList>
            <consortium name="DOE Joint Genome Institute"/>
            <person name="Mondo S.J."/>
            <person name="Dannebaum R.O."/>
            <person name="Kuo R.C."/>
            <person name="Labutti K."/>
            <person name="Haridas S."/>
            <person name="Kuo A."/>
            <person name="Salamov A."/>
            <person name="Ahrendt S.R."/>
            <person name="Lipzen A."/>
            <person name="Sullivan W."/>
            <person name="Andreopoulos W.B."/>
            <person name="Clum A."/>
            <person name="Lindquist E."/>
            <person name="Daum C."/>
            <person name="Ramamoorthy G.K."/>
            <person name="Gryganskyi A."/>
            <person name="Culley D."/>
            <person name="Magnuson J.K."/>
            <person name="James T.Y."/>
            <person name="O'Malley M.A."/>
            <person name="Stajich J.E."/>
            <person name="Spatafora J.W."/>
            <person name="Visel A."/>
            <person name="Grigoriev I.V."/>
        </authorList>
    </citation>
    <scope>NUCLEOTIDE SEQUENCE [LARGE SCALE GENOMIC DNA]</scope>
    <source>
        <strain evidence="4 5">JEL800</strain>
    </source>
</reference>
<dbReference type="InterPro" id="IPR002110">
    <property type="entry name" value="Ankyrin_rpt"/>
</dbReference>
<dbReference type="EMBL" id="MCGO01000033">
    <property type="protein sequence ID" value="ORY41000.1"/>
    <property type="molecule type" value="Genomic_DNA"/>
</dbReference>
<sequence length="302" mass="31574">MSTKPILPLELIESIICLAVVSGIRAGAGDRGSYSLFSVLTSVSRSVRKAVFESGVVRARILIGAFGIGGALEEVVGGDGGGGKTWRSTAALVPALLRLGADPSAAEASALRLACRKNDEDLVSQVLRFVPAAEAKLLVAVRDNECLREACRSGNKAIARALLAAGADIHARADEALRYAACFGNADMAQFLIDNGADVTALNNTSLFESIDKTHEHIVRILLASGSDPNVTRYGILGGQSVLQAAVAKKSLENIQKLLAYGANPSYNNGAAKRDALRLGALDIVKLLEKAESTTTASPILH</sequence>
<evidence type="ECO:0000256" key="2">
    <source>
        <dbReference type="ARBA" id="ARBA00023043"/>
    </source>
</evidence>